<sequence length="128" mass="14495">MFLSEVSQFKAAVGLARCHNCVASLFEQVSSFIPQNSFPGHDFRYFSLSFSDLEAAVGFGQMSEVCRQSFWNDVSHSFLKGILFLGMISDISLEFLRFTSSYYFWPDVGVASLLEQSLIHSSKFFSWA</sequence>
<keyword evidence="2" id="KW-1185">Reference proteome</keyword>
<dbReference type="Proteomes" id="UP000499080">
    <property type="component" value="Unassembled WGS sequence"/>
</dbReference>
<dbReference type="EMBL" id="BGPR01018941">
    <property type="protein sequence ID" value="GBN80534.1"/>
    <property type="molecule type" value="Genomic_DNA"/>
</dbReference>
<organism evidence="1 2">
    <name type="scientific">Araneus ventricosus</name>
    <name type="common">Orbweaver spider</name>
    <name type="synonym">Epeira ventricosa</name>
    <dbReference type="NCBI Taxonomy" id="182803"/>
    <lineage>
        <taxon>Eukaryota</taxon>
        <taxon>Metazoa</taxon>
        <taxon>Ecdysozoa</taxon>
        <taxon>Arthropoda</taxon>
        <taxon>Chelicerata</taxon>
        <taxon>Arachnida</taxon>
        <taxon>Araneae</taxon>
        <taxon>Araneomorphae</taxon>
        <taxon>Entelegynae</taxon>
        <taxon>Araneoidea</taxon>
        <taxon>Araneidae</taxon>
        <taxon>Araneus</taxon>
    </lineage>
</organism>
<reference evidence="1 2" key="1">
    <citation type="journal article" date="2019" name="Sci. Rep.">
        <title>Orb-weaving spider Araneus ventricosus genome elucidates the spidroin gene catalogue.</title>
        <authorList>
            <person name="Kono N."/>
            <person name="Nakamura H."/>
            <person name="Ohtoshi R."/>
            <person name="Moran D.A.P."/>
            <person name="Shinohara A."/>
            <person name="Yoshida Y."/>
            <person name="Fujiwara M."/>
            <person name="Mori M."/>
            <person name="Tomita M."/>
            <person name="Arakawa K."/>
        </authorList>
    </citation>
    <scope>NUCLEOTIDE SEQUENCE [LARGE SCALE GENOMIC DNA]</scope>
</reference>
<comment type="caution">
    <text evidence="1">The sequence shown here is derived from an EMBL/GenBank/DDBJ whole genome shotgun (WGS) entry which is preliminary data.</text>
</comment>
<gene>
    <name evidence="1" type="ORF">AVEN_164693_1</name>
</gene>
<protein>
    <submittedName>
        <fullName evidence="1">Uncharacterized protein</fullName>
    </submittedName>
</protein>
<proteinExistence type="predicted"/>
<evidence type="ECO:0000313" key="2">
    <source>
        <dbReference type="Proteomes" id="UP000499080"/>
    </source>
</evidence>
<evidence type="ECO:0000313" key="1">
    <source>
        <dbReference type="EMBL" id="GBN80534.1"/>
    </source>
</evidence>
<name>A0A4Y2RXA2_ARAVE</name>
<dbReference type="AlphaFoldDB" id="A0A4Y2RXA2"/>
<accession>A0A4Y2RXA2</accession>